<evidence type="ECO:0000313" key="2">
    <source>
        <dbReference type="EMBL" id="BCL30273.1"/>
    </source>
</evidence>
<sequence>MRPAPEPGRAAPACRLFTGTGPAPPPRTAVPAAAERAVPGARADVAAGPGPFGVCSSPGGGTDPRSGRFVIRLNPRS</sequence>
<dbReference type="EMBL" id="AP023440">
    <property type="protein sequence ID" value="BCL30273.1"/>
    <property type="molecule type" value="Genomic_DNA"/>
</dbReference>
<evidence type="ECO:0000313" key="3">
    <source>
        <dbReference type="Proteomes" id="UP000516444"/>
    </source>
</evidence>
<reference evidence="2 3" key="1">
    <citation type="journal article" date="2014" name="Int. J. Syst. Evol. Microbiol.">
        <title>Complete genome sequence of Corynebacterium casei LMG S-19264T (=DSM 44701T), isolated from a smear-ripened cheese.</title>
        <authorList>
            <consortium name="US DOE Joint Genome Institute (JGI-PGF)"/>
            <person name="Walter F."/>
            <person name="Albersmeier A."/>
            <person name="Kalinowski J."/>
            <person name="Ruckert C."/>
        </authorList>
    </citation>
    <scope>NUCLEOTIDE SEQUENCE [LARGE SCALE GENOMIC DNA]</scope>
    <source>
        <strain evidence="2 3">JCM 4677</strain>
    </source>
</reference>
<feature type="region of interest" description="Disordered" evidence="1">
    <location>
        <begin position="1"/>
        <end position="29"/>
    </location>
</feature>
<feature type="region of interest" description="Disordered" evidence="1">
    <location>
        <begin position="44"/>
        <end position="67"/>
    </location>
</feature>
<evidence type="ECO:0000256" key="1">
    <source>
        <dbReference type="SAM" id="MobiDB-lite"/>
    </source>
</evidence>
<protein>
    <submittedName>
        <fullName evidence="2">Uncharacterized protein</fullName>
    </submittedName>
</protein>
<dbReference type="Proteomes" id="UP000516444">
    <property type="component" value="Chromosome"/>
</dbReference>
<dbReference type="KEGG" id="sgm:GCM10017557_51320"/>
<dbReference type="AlphaFoldDB" id="A0A7G1P3D4"/>
<keyword evidence="3" id="KW-1185">Reference proteome</keyword>
<gene>
    <name evidence="2" type="ORF">GCM10017557_51320</name>
</gene>
<proteinExistence type="predicted"/>
<accession>A0A7G1P3D4</accession>
<feature type="compositionally biased region" description="Low complexity" evidence="1">
    <location>
        <begin position="7"/>
        <end position="21"/>
    </location>
</feature>
<organism evidence="2 3">
    <name type="scientific">Streptomyces aurantiacus</name>
    <dbReference type="NCBI Taxonomy" id="47760"/>
    <lineage>
        <taxon>Bacteria</taxon>
        <taxon>Bacillati</taxon>
        <taxon>Actinomycetota</taxon>
        <taxon>Actinomycetes</taxon>
        <taxon>Kitasatosporales</taxon>
        <taxon>Streptomycetaceae</taxon>
        <taxon>Streptomyces</taxon>
        <taxon>Streptomyces aurantiacus group</taxon>
    </lineage>
</organism>
<name>A0A7G1P3D4_9ACTN</name>